<dbReference type="AlphaFoldDB" id="A0A225DRX4"/>
<keyword evidence="4 9" id="KW-0028">Amino-acid biosynthesis</keyword>
<proteinExistence type="inferred from homology"/>
<dbReference type="InterPro" id="IPR002028">
    <property type="entry name" value="Trp_synthase_suA"/>
</dbReference>
<dbReference type="PROSITE" id="PS00167">
    <property type="entry name" value="TRP_SYNTHASE_ALPHA"/>
    <property type="match status" value="1"/>
</dbReference>
<dbReference type="GO" id="GO:0005829">
    <property type="term" value="C:cytosol"/>
    <property type="evidence" value="ECO:0007669"/>
    <property type="project" value="TreeGrafter"/>
</dbReference>
<keyword evidence="6 9" id="KW-0057">Aromatic amino acid biosynthesis</keyword>
<comment type="caution">
    <text evidence="11">The sequence shown here is derived from an EMBL/GenBank/DDBJ whole genome shotgun (WGS) entry which is preliminary data.</text>
</comment>
<accession>A0A225DRX4</accession>
<dbReference type="SUPFAM" id="SSF51366">
    <property type="entry name" value="Ribulose-phoshate binding barrel"/>
    <property type="match status" value="1"/>
</dbReference>
<feature type="active site" description="Proton acceptor" evidence="9">
    <location>
        <position position="60"/>
    </location>
</feature>
<evidence type="ECO:0000313" key="12">
    <source>
        <dbReference type="Proteomes" id="UP000214646"/>
    </source>
</evidence>
<dbReference type="InterPro" id="IPR011060">
    <property type="entry name" value="RibuloseP-bd_barrel"/>
</dbReference>
<dbReference type="CDD" id="cd04724">
    <property type="entry name" value="Tryptophan_synthase_alpha"/>
    <property type="match status" value="1"/>
</dbReference>
<comment type="similarity">
    <text evidence="9 10">Belongs to the TrpA family.</text>
</comment>
<evidence type="ECO:0000256" key="5">
    <source>
        <dbReference type="ARBA" id="ARBA00022822"/>
    </source>
</evidence>
<evidence type="ECO:0000256" key="2">
    <source>
        <dbReference type="ARBA" id="ARBA00004733"/>
    </source>
</evidence>
<dbReference type="PANTHER" id="PTHR43406:SF1">
    <property type="entry name" value="TRYPTOPHAN SYNTHASE ALPHA CHAIN, CHLOROPLASTIC"/>
    <property type="match status" value="1"/>
</dbReference>
<dbReference type="RefSeq" id="WP_088255516.1">
    <property type="nucleotide sequence ID" value="NZ_NIDE01000005.1"/>
</dbReference>
<dbReference type="Gene3D" id="3.20.20.70">
    <property type="entry name" value="Aldolase class I"/>
    <property type="match status" value="1"/>
</dbReference>
<gene>
    <name evidence="9" type="primary">trpA</name>
    <name evidence="11" type="ORF">FRUB_04422</name>
</gene>
<dbReference type="OrthoDB" id="9804578at2"/>
<evidence type="ECO:0000256" key="9">
    <source>
        <dbReference type="HAMAP-Rule" id="MF_00131"/>
    </source>
</evidence>
<dbReference type="EC" id="4.2.1.20" evidence="9"/>
<evidence type="ECO:0000256" key="6">
    <source>
        <dbReference type="ARBA" id="ARBA00023141"/>
    </source>
</evidence>
<organism evidence="11 12">
    <name type="scientific">Fimbriiglobus ruber</name>
    <dbReference type="NCBI Taxonomy" id="1908690"/>
    <lineage>
        <taxon>Bacteria</taxon>
        <taxon>Pseudomonadati</taxon>
        <taxon>Planctomycetota</taxon>
        <taxon>Planctomycetia</taxon>
        <taxon>Gemmatales</taxon>
        <taxon>Gemmataceae</taxon>
        <taxon>Fimbriiglobus</taxon>
    </lineage>
</organism>
<keyword evidence="12" id="KW-1185">Reference proteome</keyword>
<dbReference type="PANTHER" id="PTHR43406">
    <property type="entry name" value="TRYPTOPHAN SYNTHASE, ALPHA CHAIN"/>
    <property type="match status" value="1"/>
</dbReference>
<protein>
    <recommendedName>
        <fullName evidence="9">Tryptophan synthase alpha chain</fullName>
        <ecNumber evidence="9">4.2.1.20</ecNumber>
    </recommendedName>
</protein>
<feature type="active site" description="Proton acceptor" evidence="9">
    <location>
        <position position="49"/>
    </location>
</feature>
<dbReference type="FunFam" id="3.20.20.70:FF:000037">
    <property type="entry name" value="Tryptophan synthase alpha chain"/>
    <property type="match status" value="1"/>
</dbReference>
<evidence type="ECO:0000256" key="7">
    <source>
        <dbReference type="ARBA" id="ARBA00023239"/>
    </source>
</evidence>
<dbReference type="UniPathway" id="UPA00035">
    <property type="reaction ID" value="UER00044"/>
</dbReference>
<dbReference type="Pfam" id="PF00290">
    <property type="entry name" value="Trp_syntA"/>
    <property type="match status" value="1"/>
</dbReference>
<comment type="pathway">
    <text evidence="2 9">Amino-acid biosynthesis; L-tryptophan biosynthesis; L-tryptophan from chorismate: step 5/5.</text>
</comment>
<dbReference type="InterPro" id="IPR018204">
    <property type="entry name" value="Trp_synthase_alpha_AS"/>
</dbReference>
<evidence type="ECO:0000256" key="3">
    <source>
        <dbReference type="ARBA" id="ARBA00011270"/>
    </source>
</evidence>
<comment type="catalytic activity">
    <reaction evidence="8 9">
        <text>(1S,2R)-1-C-(indol-3-yl)glycerol 3-phosphate + L-serine = D-glyceraldehyde 3-phosphate + L-tryptophan + H2O</text>
        <dbReference type="Rhea" id="RHEA:10532"/>
        <dbReference type="ChEBI" id="CHEBI:15377"/>
        <dbReference type="ChEBI" id="CHEBI:33384"/>
        <dbReference type="ChEBI" id="CHEBI:57912"/>
        <dbReference type="ChEBI" id="CHEBI:58866"/>
        <dbReference type="ChEBI" id="CHEBI:59776"/>
        <dbReference type="EC" id="4.2.1.20"/>
    </reaction>
</comment>
<name>A0A225DRX4_9BACT</name>
<evidence type="ECO:0000313" key="11">
    <source>
        <dbReference type="EMBL" id="OWK42344.1"/>
    </source>
</evidence>
<evidence type="ECO:0000256" key="1">
    <source>
        <dbReference type="ARBA" id="ARBA00003365"/>
    </source>
</evidence>
<evidence type="ECO:0000256" key="8">
    <source>
        <dbReference type="ARBA" id="ARBA00049047"/>
    </source>
</evidence>
<dbReference type="HAMAP" id="MF_00131">
    <property type="entry name" value="Trp_synth_alpha"/>
    <property type="match status" value="1"/>
</dbReference>
<dbReference type="Proteomes" id="UP000214646">
    <property type="component" value="Unassembled WGS sequence"/>
</dbReference>
<dbReference type="InterPro" id="IPR013785">
    <property type="entry name" value="Aldolase_TIM"/>
</dbReference>
<comment type="subunit">
    <text evidence="3 9">Tetramer of two alpha and two beta chains.</text>
</comment>
<evidence type="ECO:0000256" key="4">
    <source>
        <dbReference type="ARBA" id="ARBA00022605"/>
    </source>
</evidence>
<dbReference type="GO" id="GO:0004834">
    <property type="term" value="F:tryptophan synthase activity"/>
    <property type="evidence" value="ECO:0007669"/>
    <property type="project" value="UniProtKB-UniRule"/>
</dbReference>
<evidence type="ECO:0000256" key="10">
    <source>
        <dbReference type="RuleBase" id="RU003662"/>
    </source>
</evidence>
<dbReference type="EMBL" id="NIDE01000005">
    <property type="protein sequence ID" value="OWK42344.1"/>
    <property type="molecule type" value="Genomic_DNA"/>
</dbReference>
<sequence length="269" mass="28427">MNPIDALFHRLRAENRKAFMPFLTAGDPDLAFTREVLPAAAQSGASLIEVGFPFSDPIADGPVIQASYTRALDNGLKLPAVFAALKDVTSSPGWATPVVAMTSYSIVWKKGPDAFIAAAQAAGLSGAVVPDLPVEEADDLSRRCRDKNFNLILLVTPTTSPARAEKIVKACGGFVYVVSVVGITGERARLPVQLHEMIARLRGMTDLPLCVGFGVSKPEHVRDLKAIADGVIVGTALVRKLEAATSPEGRVKTLTEVRATVAALSAALN</sequence>
<keyword evidence="7 9" id="KW-0456">Lyase</keyword>
<comment type="function">
    <text evidence="1 9">The alpha subunit is responsible for the aldol cleavage of indoleglycerol phosphate to indole and glyceraldehyde 3-phosphate.</text>
</comment>
<dbReference type="NCBIfam" id="TIGR00262">
    <property type="entry name" value="trpA"/>
    <property type="match status" value="1"/>
</dbReference>
<reference evidence="12" key="1">
    <citation type="submission" date="2017-06" db="EMBL/GenBank/DDBJ databases">
        <title>Genome analysis of Fimbriiglobus ruber SP5, the first member of the order Planctomycetales with confirmed chitinolytic capability.</title>
        <authorList>
            <person name="Ravin N.V."/>
            <person name="Rakitin A.L."/>
            <person name="Ivanova A.A."/>
            <person name="Beletsky A.V."/>
            <person name="Kulichevskaya I.S."/>
            <person name="Mardanov A.V."/>
            <person name="Dedysh S.N."/>
        </authorList>
    </citation>
    <scope>NUCLEOTIDE SEQUENCE [LARGE SCALE GENOMIC DNA]</scope>
    <source>
        <strain evidence="12">SP5</strain>
    </source>
</reference>
<keyword evidence="5 9" id="KW-0822">Tryptophan biosynthesis</keyword>